<keyword evidence="1" id="KW-0812">Transmembrane</keyword>
<dbReference type="Proteomes" id="UP000322981">
    <property type="component" value="Unassembled WGS sequence"/>
</dbReference>
<feature type="transmembrane region" description="Helical" evidence="1">
    <location>
        <begin position="30"/>
        <end position="52"/>
    </location>
</feature>
<dbReference type="Pfam" id="PF14238">
    <property type="entry name" value="DUF4340"/>
    <property type="match status" value="1"/>
</dbReference>
<dbReference type="InterPro" id="IPR025641">
    <property type="entry name" value="DUF4340"/>
</dbReference>
<keyword evidence="4" id="KW-1185">Reference proteome</keyword>
<comment type="caution">
    <text evidence="3">The sequence shown here is derived from an EMBL/GenBank/DDBJ whole genome shotgun (WGS) entry which is preliminary data.</text>
</comment>
<evidence type="ECO:0000256" key="1">
    <source>
        <dbReference type="SAM" id="Phobius"/>
    </source>
</evidence>
<protein>
    <submittedName>
        <fullName evidence="3">DUF4340 domain-containing protein</fullName>
    </submittedName>
</protein>
<evidence type="ECO:0000259" key="2">
    <source>
        <dbReference type="Pfam" id="PF14238"/>
    </source>
</evidence>
<feature type="domain" description="DUF4340" evidence="2">
    <location>
        <begin position="98"/>
        <end position="274"/>
    </location>
</feature>
<keyword evidence="1" id="KW-0472">Membrane</keyword>
<organism evidence="3 4">
    <name type="scientific">Thiohalocapsa marina</name>
    <dbReference type="NCBI Taxonomy" id="424902"/>
    <lineage>
        <taxon>Bacteria</taxon>
        <taxon>Pseudomonadati</taxon>
        <taxon>Pseudomonadota</taxon>
        <taxon>Gammaproteobacteria</taxon>
        <taxon>Chromatiales</taxon>
        <taxon>Chromatiaceae</taxon>
        <taxon>Thiohalocapsa</taxon>
    </lineage>
</organism>
<proteinExistence type="predicted"/>
<sequence>MSQAISDYPTTGSALRRASLRLDASWRQVLRAPLVLGLLVVLALQLVLALFLSRGASMAPAATDITLLSFEPEQIATIRIDAGEGDASVTLTRGEAGWVLPELGDFPASGTRIDQLLDSLAALRRPLPVATSAAARTRFRVADDDFERRLTLRGKDGDIRTLIVGDSPGFRRLFARLDGEDAIYDLRLALFDLSAEADDWVSRDQLRLDRERITRVAGPDWTLRRDEAGNWQLQDQVKPPAEAVVGDLLTTLSALSYRGVLGLEEQPAHGLETPLLTLDIELADGSGRRYRIGELEAGEDYALRVGTTGPVYRLAAFDLGGLLDLSLARLAEPAQDGEEKNLPPST</sequence>
<keyword evidence="1" id="KW-1133">Transmembrane helix</keyword>
<dbReference type="EMBL" id="VWXX01000034">
    <property type="protein sequence ID" value="KAA6183328.1"/>
    <property type="molecule type" value="Genomic_DNA"/>
</dbReference>
<evidence type="ECO:0000313" key="4">
    <source>
        <dbReference type="Proteomes" id="UP000322981"/>
    </source>
</evidence>
<dbReference type="RefSeq" id="WP_150094436.1">
    <property type="nucleotide sequence ID" value="NZ_JBFUOH010000119.1"/>
</dbReference>
<accession>A0A5M8FEL8</accession>
<dbReference type="OrthoDB" id="5431982at2"/>
<evidence type="ECO:0000313" key="3">
    <source>
        <dbReference type="EMBL" id="KAA6183328.1"/>
    </source>
</evidence>
<reference evidence="3 4" key="1">
    <citation type="submission" date="2019-09" db="EMBL/GenBank/DDBJ databases">
        <title>Whole-genome sequence of the purple sulfur bacterium Thiohalocapsa marina DSM 19078.</title>
        <authorList>
            <person name="Kyndt J.A."/>
            <person name="Meyer T.E."/>
        </authorList>
    </citation>
    <scope>NUCLEOTIDE SEQUENCE [LARGE SCALE GENOMIC DNA]</scope>
    <source>
        <strain evidence="3 4">DSM 19078</strain>
    </source>
</reference>
<gene>
    <name evidence="3" type="ORF">F2Q65_16105</name>
</gene>
<dbReference type="AlphaFoldDB" id="A0A5M8FEL8"/>
<name>A0A5M8FEL8_9GAMM</name>